<dbReference type="Pfam" id="PF04932">
    <property type="entry name" value="Wzy_C"/>
    <property type="match status" value="1"/>
</dbReference>
<dbReference type="Proteomes" id="UP000778523">
    <property type="component" value="Unassembled WGS sequence"/>
</dbReference>
<organism evidence="7 8">
    <name type="scientific">Uliginosibacterium aquaticum</name>
    <dbReference type="NCBI Taxonomy" id="2731212"/>
    <lineage>
        <taxon>Bacteria</taxon>
        <taxon>Pseudomonadati</taxon>
        <taxon>Pseudomonadota</taxon>
        <taxon>Betaproteobacteria</taxon>
        <taxon>Rhodocyclales</taxon>
        <taxon>Zoogloeaceae</taxon>
        <taxon>Uliginosibacterium</taxon>
    </lineage>
</organism>
<feature type="transmembrane region" description="Helical" evidence="5">
    <location>
        <begin position="217"/>
        <end position="238"/>
    </location>
</feature>
<feature type="transmembrane region" description="Helical" evidence="5">
    <location>
        <begin position="405"/>
        <end position="422"/>
    </location>
</feature>
<keyword evidence="3 5" id="KW-1133">Transmembrane helix</keyword>
<evidence type="ECO:0000256" key="1">
    <source>
        <dbReference type="ARBA" id="ARBA00004141"/>
    </source>
</evidence>
<dbReference type="EMBL" id="JABCSC020000001">
    <property type="protein sequence ID" value="NSL54043.1"/>
    <property type="molecule type" value="Genomic_DNA"/>
</dbReference>
<dbReference type="InterPro" id="IPR007016">
    <property type="entry name" value="O-antigen_ligase-rel_domated"/>
</dbReference>
<dbReference type="GO" id="GO:0016874">
    <property type="term" value="F:ligase activity"/>
    <property type="evidence" value="ECO:0007669"/>
    <property type="project" value="UniProtKB-KW"/>
</dbReference>
<proteinExistence type="predicted"/>
<feature type="transmembrane region" description="Helical" evidence="5">
    <location>
        <begin position="35"/>
        <end position="54"/>
    </location>
</feature>
<evidence type="ECO:0000256" key="2">
    <source>
        <dbReference type="ARBA" id="ARBA00022692"/>
    </source>
</evidence>
<dbReference type="InterPro" id="IPR051533">
    <property type="entry name" value="WaaL-like"/>
</dbReference>
<reference evidence="7 8" key="1">
    <citation type="submission" date="2020-06" db="EMBL/GenBank/DDBJ databases">
        <title>Draft genome of Uliginosibacterium sp. IMCC34675.</title>
        <authorList>
            <person name="Song J."/>
        </authorList>
    </citation>
    <scope>NUCLEOTIDE SEQUENCE [LARGE SCALE GENOMIC DNA]</scope>
    <source>
        <strain evidence="7 8">IMCC34675</strain>
    </source>
</reference>
<feature type="transmembrane region" description="Helical" evidence="5">
    <location>
        <begin position="12"/>
        <end position="29"/>
    </location>
</feature>
<evidence type="ECO:0000256" key="5">
    <source>
        <dbReference type="SAM" id="Phobius"/>
    </source>
</evidence>
<keyword evidence="4 5" id="KW-0472">Membrane</keyword>
<dbReference type="PANTHER" id="PTHR37422:SF13">
    <property type="entry name" value="LIPOPOLYSACCHARIDE BIOSYNTHESIS PROTEIN PA4999-RELATED"/>
    <property type="match status" value="1"/>
</dbReference>
<evidence type="ECO:0000313" key="8">
    <source>
        <dbReference type="Proteomes" id="UP000778523"/>
    </source>
</evidence>
<gene>
    <name evidence="7" type="ORF">HJ583_003300</name>
</gene>
<keyword evidence="8" id="KW-1185">Reference proteome</keyword>
<feature type="transmembrane region" description="Helical" evidence="5">
    <location>
        <begin position="428"/>
        <end position="446"/>
    </location>
</feature>
<accession>A0ABX2IE37</accession>
<evidence type="ECO:0000256" key="3">
    <source>
        <dbReference type="ARBA" id="ARBA00022989"/>
    </source>
</evidence>
<comment type="subcellular location">
    <subcellularLocation>
        <location evidence="1">Membrane</location>
        <topology evidence="1">Multi-pass membrane protein</topology>
    </subcellularLocation>
</comment>
<evidence type="ECO:0000256" key="4">
    <source>
        <dbReference type="ARBA" id="ARBA00023136"/>
    </source>
</evidence>
<name>A0ABX2IE37_9RHOO</name>
<feature type="transmembrane region" description="Helical" evidence="5">
    <location>
        <begin position="270"/>
        <end position="289"/>
    </location>
</feature>
<evidence type="ECO:0000259" key="6">
    <source>
        <dbReference type="Pfam" id="PF04932"/>
    </source>
</evidence>
<keyword evidence="2 5" id="KW-0812">Transmembrane</keyword>
<dbReference type="RefSeq" id="WP_170020464.1">
    <property type="nucleotide sequence ID" value="NZ_JABCSC020000001.1"/>
</dbReference>
<feature type="transmembrane region" description="Helical" evidence="5">
    <location>
        <begin position="66"/>
        <end position="82"/>
    </location>
</feature>
<feature type="transmembrane region" description="Helical" evidence="5">
    <location>
        <begin position="129"/>
        <end position="151"/>
    </location>
</feature>
<evidence type="ECO:0000313" key="7">
    <source>
        <dbReference type="EMBL" id="NSL54043.1"/>
    </source>
</evidence>
<feature type="transmembrane region" description="Helical" evidence="5">
    <location>
        <begin position="244"/>
        <end position="263"/>
    </location>
</feature>
<feature type="transmembrane region" description="Helical" evidence="5">
    <location>
        <begin position="179"/>
        <end position="196"/>
    </location>
</feature>
<feature type="transmembrane region" description="Helical" evidence="5">
    <location>
        <begin position="364"/>
        <end position="385"/>
    </location>
</feature>
<sequence>MAAWLERVDGWAFVVLLGVLAWAPVPLASNRTWALGFLVLTLLGVLGLVVLAAAVRGDSLLERLGAGKWPLGCIVLFGLWIAGQRLPLMGNTPISAELFNSLQYLLATMAYAAAFALVLLLVNTERRVMWLAGMIVGAGVFQALLAIGLFASRAEHIYLFMNYQQGSRAMGTFANFDHLAGYMQLCIAAGVGVMLARMGSSGAVPNRRQRLVAVLKFMLSGKMLVRLMLVIMVITLVLTRSRMGNVAFFSSLLVVGGLGMLNNPRLRRSAFWLVLSLIVVDVVIVGQWVGLDRVVQRLQNTAVETEHAQGEESLEQRAETPRQALGMALERPLTGFGAGSFYTVFPRFKSADKEGYWDHAHNDYVQIAAETGFVGLSLLATALLLTIGRITRLWNERESRLNRGMAFGVAMAICSLLIHSWVDFNLQIPANALTFCVLLALVWVLVPRRADKNQRSSA</sequence>
<dbReference type="PANTHER" id="PTHR37422">
    <property type="entry name" value="TEICHURONIC ACID BIOSYNTHESIS PROTEIN TUAE"/>
    <property type="match status" value="1"/>
</dbReference>
<feature type="domain" description="O-antigen ligase-related" evidence="6">
    <location>
        <begin position="227"/>
        <end position="379"/>
    </location>
</feature>
<protein>
    <submittedName>
        <fullName evidence="7">O-antigen ligase family protein</fullName>
    </submittedName>
</protein>
<keyword evidence="7" id="KW-0436">Ligase</keyword>
<feature type="transmembrane region" description="Helical" evidence="5">
    <location>
        <begin position="102"/>
        <end position="122"/>
    </location>
</feature>
<comment type="caution">
    <text evidence="7">The sequence shown here is derived from an EMBL/GenBank/DDBJ whole genome shotgun (WGS) entry which is preliminary data.</text>
</comment>